<comment type="catalytic activity">
    <reaction evidence="1">
        <text>S-ubiquitinyl-[E2 ubiquitin-conjugating enzyme]-L-cysteine + [acceptor protein]-L-lysine = [E2 ubiquitin-conjugating enzyme]-L-cysteine + N(6)-ubiquitinyl-[acceptor protein]-L-lysine.</text>
        <dbReference type="EC" id="2.3.2.27"/>
    </reaction>
</comment>
<evidence type="ECO:0000256" key="11">
    <source>
        <dbReference type="ARBA" id="ARBA00024209"/>
    </source>
</evidence>
<keyword evidence="9" id="KW-1133">Transmembrane helix</keyword>
<keyword evidence="4" id="KW-0808">Transferase</keyword>
<dbReference type="PANTHER" id="PTHR46905">
    <property type="entry name" value="RING-H2 FINGER PROTEIN ATL78"/>
    <property type="match status" value="1"/>
</dbReference>
<evidence type="ECO:0000259" key="14">
    <source>
        <dbReference type="PROSITE" id="PS50089"/>
    </source>
</evidence>
<evidence type="ECO:0000313" key="15">
    <source>
        <dbReference type="EMBL" id="KAB5534891.1"/>
    </source>
</evidence>
<evidence type="ECO:0000256" key="12">
    <source>
        <dbReference type="PROSITE-ProRule" id="PRU00175"/>
    </source>
</evidence>
<dbReference type="GO" id="GO:0016020">
    <property type="term" value="C:membrane"/>
    <property type="evidence" value="ECO:0007669"/>
    <property type="project" value="UniProtKB-SubCell"/>
</dbReference>
<evidence type="ECO:0000256" key="3">
    <source>
        <dbReference type="ARBA" id="ARBA00012483"/>
    </source>
</evidence>
<sequence>MGNRMKARIVGIGTYRLIFDTGCYIDLENCLFVPECARNLVSVSRLDDLGFDFKIGHGVFSLYRKDYFYGNESRGVNIKEIRVEDSSPVVPTQVVIPVVGVQPNTEIEQQNEEHTVPLNQEIENEPIAIQEQNIVPQVPLRRSIRERRSAITDDYVVYDVESECDLSLNDEPKTFRKAMESENSEKCAILFNTFLNLAIHDRVYSDNYRKRSPFLSAINGKILLVLQDFLAAEVLFLNVFRCVVVSRLPSPPLTLLAVNQKANIINNGRVPSGTKKAPLTYLAIQISRHAALAWQGLQDSIMNSICFQKLKEKGSSRPNHTKTSSSCDQSRGGWGISDRKKKLWNPEVHRMHFLMPINSLQPEPLRNLSLSHFVELINLSQDTSITGKNQESCITKTARKFSSPKMRPAPAEKEAANIISHRSPPPPPLPSRPSSCDPQVQSCKWWPYSNSNDVGANTATILMILLCALICSLAFNTAIRWFLRSDHDSSSDHLRELEEQRKPKKESDMASLVLATTKLYSAGLKLGGAEADCAICLSEFEEGEGIRVLGRCNHGFHVHCVEKWLSSHSSCPTCRRSCLASSLSSPEAADCCARNVLDSNSSQSAEPERAPDNLSANVNIQASKRRLRSSGVSCLNYPSIALRESLMFLFPVSFSVKGIEFVPLLSLIMISLKSINANLYFYPQASLGRGTGGDSSPFFSYISLRIVVSTAEYAPDVHCSTESTQTKAPHLNHSTAIFTNSWQNFLIAAMVDIILQFKQYLLVYYWKMLRFF</sequence>
<dbReference type="SMART" id="SM00184">
    <property type="entry name" value="RING"/>
    <property type="match status" value="1"/>
</dbReference>
<proteinExistence type="inferred from homology"/>
<evidence type="ECO:0000256" key="6">
    <source>
        <dbReference type="ARBA" id="ARBA00022723"/>
    </source>
</evidence>
<name>A0A5N5KXS3_9ROSI</name>
<dbReference type="GO" id="GO:0016567">
    <property type="term" value="P:protein ubiquitination"/>
    <property type="evidence" value="ECO:0007669"/>
    <property type="project" value="InterPro"/>
</dbReference>
<keyword evidence="12" id="KW-0863">Zinc-finger</keyword>
<evidence type="ECO:0000256" key="7">
    <source>
        <dbReference type="ARBA" id="ARBA00022786"/>
    </source>
</evidence>
<keyword evidence="8" id="KW-0862">Zinc</keyword>
<comment type="similarity">
    <text evidence="11">Belongs to the RING-type zinc finger family. ATL subfamily.</text>
</comment>
<dbReference type="InterPro" id="IPR044602">
    <property type="entry name" value="ATL10/ATL72-79-like"/>
</dbReference>
<evidence type="ECO:0000256" key="4">
    <source>
        <dbReference type="ARBA" id="ARBA00022679"/>
    </source>
</evidence>
<dbReference type="Pfam" id="PF22936">
    <property type="entry name" value="Pol_BBD"/>
    <property type="match status" value="1"/>
</dbReference>
<dbReference type="SUPFAM" id="SSF57850">
    <property type="entry name" value="RING/U-box"/>
    <property type="match status" value="1"/>
</dbReference>
<protein>
    <recommendedName>
        <fullName evidence="3">RING-type E3 ubiquitin transferase</fullName>
        <ecNumber evidence="3">2.3.2.27</ecNumber>
    </recommendedName>
</protein>
<organism evidence="15 16">
    <name type="scientific">Salix brachista</name>
    <dbReference type="NCBI Taxonomy" id="2182728"/>
    <lineage>
        <taxon>Eukaryota</taxon>
        <taxon>Viridiplantae</taxon>
        <taxon>Streptophyta</taxon>
        <taxon>Embryophyta</taxon>
        <taxon>Tracheophyta</taxon>
        <taxon>Spermatophyta</taxon>
        <taxon>Magnoliopsida</taxon>
        <taxon>eudicotyledons</taxon>
        <taxon>Gunneridae</taxon>
        <taxon>Pentapetalae</taxon>
        <taxon>rosids</taxon>
        <taxon>fabids</taxon>
        <taxon>Malpighiales</taxon>
        <taxon>Salicaceae</taxon>
        <taxon>Saliceae</taxon>
        <taxon>Salix</taxon>
    </lineage>
</organism>
<dbReference type="GO" id="GO:0061630">
    <property type="term" value="F:ubiquitin protein ligase activity"/>
    <property type="evidence" value="ECO:0007669"/>
    <property type="project" value="UniProtKB-EC"/>
</dbReference>
<evidence type="ECO:0000256" key="1">
    <source>
        <dbReference type="ARBA" id="ARBA00000900"/>
    </source>
</evidence>
<dbReference type="EMBL" id="VDCV01000011">
    <property type="protein sequence ID" value="KAB5534891.1"/>
    <property type="molecule type" value="Genomic_DNA"/>
</dbReference>
<evidence type="ECO:0000256" key="9">
    <source>
        <dbReference type="ARBA" id="ARBA00022989"/>
    </source>
</evidence>
<feature type="compositionally biased region" description="Polar residues" evidence="13">
    <location>
        <begin position="316"/>
        <end position="329"/>
    </location>
</feature>
<dbReference type="Pfam" id="PF13639">
    <property type="entry name" value="zf-RING_2"/>
    <property type="match status" value="1"/>
</dbReference>
<dbReference type="InterPro" id="IPR001841">
    <property type="entry name" value="Znf_RING"/>
</dbReference>
<reference evidence="16" key="1">
    <citation type="journal article" date="2019" name="Gigascience">
        <title>De novo genome assembly of the endangered Acer yangbiense, a plant species with extremely small populations endemic to Yunnan Province, China.</title>
        <authorList>
            <person name="Yang J."/>
            <person name="Wariss H.M."/>
            <person name="Tao L."/>
            <person name="Zhang R."/>
            <person name="Yun Q."/>
            <person name="Hollingsworth P."/>
            <person name="Dao Z."/>
            <person name="Luo G."/>
            <person name="Guo H."/>
            <person name="Ma Y."/>
            <person name="Sun W."/>
        </authorList>
    </citation>
    <scope>NUCLEOTIDE SEQUENCE [LARGE SCALE GENOMIC DNA]</scope>
    <source>
        <strain evidence="16">cv. br00</strain>
    </source>
</reference>
<keyword evidence="5" id="KW-0812">Transmembrane</keyword>
<dbReference type="EC" id="2.3.2.27" evidence="3"/>
<evidence type="ECO:0000256" key="2">
    <source>
        <dbReference type="ARBA" id="ARBA00004167"/>
    </source>
</evidence>
<feature type="region of interest" description="Disordered" evidence="13">
    <location>
        <begin position="313"/>
        <end position="334"/>
    </location>
</feature>
<evidence type="ECO:0000256" key="13">
    <source>
        <dbReference type="SAM" id="MobiDB-lite"/>
    </source>
</evidence>
<dbReference type="PROSITE" id="PS50089">
    <property type="entry name" value="ZF_RING_2"/>
    <property type="match status" value="1"/>
</dbReference>
<dbReference type="PANTHER" id="PTHR46905:SF1">
    <property type="entry name" value="RING-TYPE E3 UBIQUITIN TRANSFERASE"/>
    <property type="match status" value="1"/>
</dbReference>
<evidence type="ECO:0000256" key="8">
    <source>
        <dbReference type="ARBA" id="ARBA00022833"/>
    </source>
</evidence>
<keyword evidence="6" id="KW-0479">Metal-binding</keyword>
<gene>
    <name evidence="15" type="ORF">DKX38_017977</name>
</gene>
<keyword evidence="16" id="KW-1185">Reference proteome</keyword>
<dbReference type="CDD" id="cd16461">
    <property type="entry name" value="RING-H2_EL5-like"/>
    <property type="match status" value="1"/>
</dbReference>
<evidence type="ECO:0000256" key="5">
    <source>
        <dbReference type="ARBA" id="ARBA00022692"/>
    </source>
</evidence>
<dbReference type="InterPro" id="IPR054722">
    <property type="entry name" value="PolX-like_BBD"/>
</dbReference>
<comment type="caution">
    <text evidence="15">The sequence shown here is derived from an EMBL/GenBank/DDBJ whole genome shotgun (WGS) entry which is preliminary data.</text>
</comment>
<dbReference type="Gene3D" id="3.30.40.10">
    <property type="entry name" value="Zinc/RING finger domain, C3HC4 (zinc finger)"/>
    <property type="match status" value="1"/>
</dbReference>
<accession>A0A5N5KXS3</accession>
<dbReference type="Proteomes" id="UP000326939">
    <property type="component" value="Chromosome 11"/>
</dbReference>
<keyword evidence="10" id="KW-0472">Membrane</keyword>
<keyword evidence="7" id="KW-0833">Ubl conjugation pathway</keyword>
<feature type="domain" description="RING-type" evidence="14">
    <location>
        <begin position="533"/>
        <end position="575"/>
    </location>
</feature>
<dbReference type="GO" id="GO:0008270">
    <property type="term" value="F:zinc ion binding"/>
    <property type="evidence" value="ECO:0007669"/>
    <property type="project" value="UniProtKB-KW"/>
</dbReference>
<comment type="subcellular location">
    <subcellularLocation>
        <location evidence="2">Membrane</location>
        <topology evidence="2">Single-pass membrane protein</topology>
    </subcellularLocation>
</comment>
<dbReference type="AlphaFoldDB" id="A0A5N5KXS3"/>
<evidence type="ECO:0000313" key="16">
    <source>
        <dbReference type="Proteomes" id="UP000326939"/>
    </source>
</evidence>
<evidence type="ECO:0000256" key="10">
    <source>
        <dbReference type="ARBA" id="ARBA00023136"/>
    </source>
</evidence>
<dbReference type="InterPro" id="IPR013083">
    <property type="entry name" value="Znf_RING/FYVE/PHD"/>
</dbReference>